<comment type="caution">
    <text evidence="2">The sequence shown here is derived from an EMBL/GenBank/DDBJ whole genome shotgun (WGS) entry which is preliminary data.</text>
</comment>
<name>A0ABD0LQZ0_9CAEN</name>
<reference evidence="2 3" key="1">
    <citation type="journal article" date="2023" name="Sci. Data">
        <title>Genome assembly of the Korean intertidal mud-creeper Batillaria attramentaria.</title>
        <authorList>
            <person name="Patra A.K."/>
            <person name="Ho P.T."/>
            <person name="Jun S."/>
            <person name="Lee S.J."/>
            <person name="Kim Y."/>
            <person name="Won Y.J."/>
        </authorList>
    </citation>
    <scope>NUCLEOTIDE SEQUENCE [LARGE SCALE GENOMIC DNA]</scope>
    <source>
        <strain evidence="2">Wonlab-2016</strain>
    </source>
</reference>
<gene>
    <name evidence="2" type="ORF">BaRGS_00007242</name>
</gene>
<dbReference type="AlphaFoldDB" id="A0ABD0LQZ0"/>
<feature type="non-terminal residue" evidence="2">
    <location>
        <position position="1"/>
    </location>
</feature>
<keyword evidence="3" id="KW-1185">Reference proteome</keyword>
<organism evidence="2 3">
    <name type="scientific">Batillaria attramentaria</name>
    <dbReference type="NCBI Taxonomy" id="370345"/>
    <lineage>
        <taxon>Eukaryota</taxon>
        <taxon>Metazoa</taxon>
        <taxon>Spiralia</taxon>
        <taxon>Lophotrochozoa</taxon>
        <taxon>Mollusca</taxon>
        <taxon>Gastropoda</taxon>
        <taxon>Caenogastropoda</taxon>
        <taxon>Sorbeoconcha</taxon>
        <taxon>Cerithioidea</taxon>
        <taxon>Batillariidae</taxon>
        <taxon>Batillaria</taxon>
    </lineage>
</organism>
<accession>A0ABD0LQZ0</accession>
<feature type="transmembrane region" description="Helical" evidence="1">
    <location>
        <begin position="6"/>
        <end position="28"/>
    </location>
</feature>
<sequence length="52" mass="5886">LDCGVLDSRILAILVLSYMAEAIASLAFEARMMALNKVIFQSRNKKQDRRKS</sequence>
<keyword evidence="1" id="KW-1133">Transmembrane helix</keyword>
<evidence type="ECO:0000313" key="2">
    <source>
        <dbReference type="EMBL" id="KAK7501438.1"/>
    </source>
</evidence>
<dbReference type="Proteomes" id="UP001519460">
    <property type="component" value="Unassembled WGS sequence"/>
</dbReference>
<keyword evidence="1" id="KW-0472">Membrane</keyword>
<protein>
    <recommendedName>
        <fullName evidence="4">Copper transporter</fullName>
    </recommendedName>
</protein>
<evidence type="ECO:0000313" key="3">
    <source>
        <dbReference type="Proteomes" id="UP001519460"/>
    </source>
</evidence>
<dbReference type="EMBL" id="JACVVK020000031">
    <property type="protein sequence ID" value="KAK7501438.1"/>
    <property type="molecule type" value="Genomic_DNA"/>
</dbReference>
<keyword evidence="1" id="KW-0812">Transmembrane</keyword>
<proteinExistence type="predicted"/>
<evidence type="ECO:0008006" key="4">
    <source>
        <dbReference type="Google" id="ProtNLM"/>
    </source>
</evidence>
<evidence type="ECO:0000256" key="1">
    <source>
        <dbReference type="SAM" id="Phobius"/>
    </source>
</evidence>